<dbReference type="InterPro" id="IPR023404">
    <property type="entry name" value="rSAM_horseshoe"/>
</dbReference>
<dbReference type="OrthoDB" id="9806827at2"/>
<comment type="caution">
    <text evidence="2">The sequence shown here is derived from an EMBL/GenBank/DDBJ whole genome shotgun (WGS) entry which is preliminary data.</text>
</comment>
<organism evidence="2 3">
    <name type="scientific">Dethiobacter alkaliphilus AHT 1</name>
    <dbReference type="NCBI Taxonomy" id="555088"/>
    <lineage>
        <taxon>Bacteria</taxon>
        <taxon>Bacillati</taxon>
        <taxon>Bacillota</taxon>
        <taxon>Dethiobacteria</taxon>
        <taxon>Dethiobacterales</taxon>
        <taxon>Dethiobacteraceae</taxon>
        <taxon>Dethiobacter</taxon>
    </lineage>
</organism>
<evidence type="ECO:0000313" key="3">
    <source>
        <dbReference type="Proteomes" id="UP000006443"/>
    </source>
</evidence>
<dbReference type="GO" id="GO:0051536">
    <property type="term" value="F:iron-sulfur cluster binding"/>
    <property type="evidence" value="ECO:0007669"/>
    <property type="project" value="InterPro"/>
</dbReference>
<evidence type="ECO:0000259" key="1">
    <source>
        <dbReference type="PROSITE" id="PS51918"/>
    </source>
</evidence>
<dbReference type="PANTHER" id="PTHR42731:SF1">
    <property type="entry name" value="RADICAL SAM DOMAIN PROTEIN"/>
    <property type="match status" value="1"/>
</dbReference>
<reference evidence="2 3" key="1">
    <citation type="submission" date="2009-02" db="EMBL/GenBank/DDBJ databases">
        <title>Sequencing of the draft genome and assembly of Dethiobacter alkaliphilus AHT 1.</title>
        <authorList>
            <consortium name="US DOE Joint Genome Institute (JGI-PGF)"/>
            <person name="Lucas S."/>
            <person name="Copeland A."/>
            <person name="Lapidus A."/>
            <person name="Glavina del Rio T."/>
            <person name="Dalin E."/>
            <person name="Tice H."/>
            <person name="Bruce D."/>
            <person name="Goodwin L."/>
            <person name="Pitluck S."/>
            <person name="Larimer F."/>
            <person name="Land M.L."/>
            <person name="Hauser L."/>
            <person name="Muyzer G."/>
        </authorList>
    </citation>
    <scope>NUCLEOTIDE SEQUENCE [LARGE SCALE GENOMIC DNA]</scope>
    <source>
        <strain evidence="2 3">AHT 1</strain>
    </source>
</reference>
<sequence length="619" mass="68937">MKDYKEYFWQNILPHVQKPTRYLGNEVNAVVKDHKECSMKMVLAFPDMYEIGMSHLGLKILYHIINQNEQWLAERVFMPDTDLEDRLRQESFPLCSLETVTPLSSFDLVGFTLQYELSYATILHMLELGGIPKLAAARTDADPLVAGGGPGAFNPEPLADFFDFFVIGDAEEALPQVLLALEEKILSRQDKLKRISEIQGVYVPAFYQAEYGEDGSYSGTHPAVDNLPGQVQRAVISDLNAAPYPTDFIVPYGGIVHDRLVLELFRGCTRGCRFCQAGIIYRPVRERTPSKLRELAGEMVRSTGYDELALSSLSSGDYSAIEQLVTELGQELAQEGVSLSLPSLRLDSFSGELAEQVQRVRKSGLTFAPEAGTQRLRDVINKNISEEDLLNAVTDAFQSGWTGVKLYFMIGLPTETDEDLLGIADLAQKVVQAYRQAGKKGKPRVTVSASVFVPKAHTPFQWEGQISRQEMLRRQDLLRNALRGKGVQFQWHGAETSLVEAALARGGRDLVPVIDRAAELGSKLDGWDEHFSFARWESAFADNGLDLATYAAKSYALEEPLPWDHIDSGVTKKFLKRELERALAGEVTKDCRENCLGCGMTLLMDSEESKGACNHAFMD</sequence>
<dbReference type="InterPro" id="IPR023862">
    <property type="entry name" value="CHP03960_rSAM"/>
</dbReference>
<dbReference type="Pfam" id="PF19864">
    <property type="entry name" value="Radical_SAM_N2"/>
    <property type="match status" value="1"/>
</dbReference>
<dbReference type="NCBIfam" id="TIGR03960">
    <property type="entry name" value="rSAM_fuse_unch"/>
    <property type="match status" value="1"/>
</dbReference>
<dbReference type="AlphaFoldDB" id="C0GEV4"/>
<dbReference type="InterPro" id="IPR007197">
    <property type="entry name" value="rSAM"/>
</dbReference>
<dbReference type="PANTHER" id="PTHR42731">
    <property type="entry name" value="SLL1084 PROTEIN"/>
    <property type="match status" value="1"/>
</dbReference>
<dbReference type="Gene3D" id="3.80.30.20">
    <property type="entry name" value="tm_1862 like domain"/>
    <property type="match status" value="1"/>
</dbReference>
<gene>
    <name evidence="2" type="ORF">DealDRAFT_1013</name>
</gene>
<dbReference type="PROSITE" id="PS51918">
    <property type="entry name" value="RADICAL_SAM"/>
    <property type="match status" value="1"/>
</dbReference>
<protein>
    <submittedName>
        <fullName evidence="2">Radical SAM domain protein</fullName>
    </submittedName>
</protein>
<dbReference type="Proteomes" id="UP000006443">
    <property type="component" value="Unassembled WGS sequence"/>
</dbReference>
<keyword evidence="3" id="KW-1185">Reference proteome</keyword>
<evidence type="ECO:0000313" key="2">
    <source>
        <dbReference type="EMBL" id="EEG78136.1"/>
    </source>
</evidence>
<dbReference type="CDD" id="cd01335">
    <property type="entry name" value="Radical_SAM"/>
    <property type="match status" value="1"/>
</dbReference>
<dbReference type="RefSeq" id="WP_008515462.1">
    <property type="nucleotide sequence ID" value="NZ_ACJM01000004.1"/>
</dbReference>
<feature type="domain" description="Radical SAM core" evidence="1">
    <location>
        <begin position="254"/>
        <end position="488"/>
    </location>
</feature>
<dbReference type="SUPFAM" id="SSF102114">
    <property type="entry name" value="Radical SAM enzymes"/>
    <property type="match status" value="1"/>
</dbReference>
<dbReference type="SFLD" id="SFLDS00029">
    <property type="entry name" value="Radical_SAM"/>
    <property type="match status" value="1"/>
</dbReference>
<dbReference type="GO" id="GO:0003824">
    <property type="term" value="F:catalytic activity"/>
    <property type="evidence" value="ECO:0007669"/>
    <property type="project" value="InterPro"/>
</dbReference>
<dbReference type="InterPro" id="IPR058240">
    <property type="entry name" value="rSAM_sf"/>
</dbReference>
<accession>C0GEV4</accession>
<name>C0GEV4_DETAL</name>
<dbReference type="SMART" id="SM00729">
    <property type="entry name" value="Elp3"/>
    <property type="match status" value="1"/>
</dbReference>
<dbReference type="InterPro" id="IPR006638">
    <property type="entry name" value="Elp3/MiaA/NifB-like_rSAM"/>
</dbReference>
<dbReference type="InterPro" id="IPR045784">
    <property type="entry name" value="Radical_SAM_N2"/>
</dbReference>
<dbReference type="eggNOG" id="COG1032">
    <property type="taxonomic scope" value="Bacteria"/>
</dbReference>
<dbReference type="Pfam" id="PF04055">
    <property type="entry name" value="Radical_SAM"/>
    <property type="match status" value="1"/>
</dbReference>
<dbReference type="EMBL" id="ACJM01000004">
    <property type="protein sequence ID" value="EEG78136.1"/>
    <property type="molecule type" value="Genomic_DNA"/>
</dbReference>
<dbReference type="STRING" id="555088.DealDRAFT_1013"/>
<proteinExistence type="predicted"/>
<dbReference type="SFLD" id="SFLDG01082">
    <property type="entry name" value="B12-binding_domain_containing"/>
    <property type="match status" value="1"/>
</dbReference>